<feature type="transmembrane region" description="Helical" evidence="1">
    <location>
        <begin position="108"/>
        <end position="131"/>
    </location>
</feature>
<evidence type="ECO:0000256" key="1">
    <source>
        <dbReference type="SAM" id="Phobius"/>
    </source>
</evidence>
<evidence type="ECO:0000313" key="3">
    <source>
        <dbReference type="EMBL" id="BAD79363.1"/>
    </source>
</evidence>
<organism evidence="3 4">
    <name type="scientific">Synechococcus sp. (strain ATCC 27144 / PCC 6301 / SAUG 1402/1)</name>
    <name type="common">Anacystis nidulans</name>
    <dbReference type="NCBI Taxonomy" id="269084"/>
    <lineage>
        <taxon>Bacteria</taxon>
        <taxon>Bacillati</taxon>
        <taxon>Cyanobacteriota</taxon>
        <taxon>Cyanophyceae</taxon>
        <taxon>Synechococcales</taxon>
        <taxon>Synechococcaceae</taxon>
        <taxon>Synechococcus</taxon>
    </lineage>
</organism>
<dbReference type="Proteomes" id="UP000001175">
    <property type="component" value="Chromosome"/>
</dbReference>
<gene>
    <name evidence="3" type="ordered locus">syc1173_c</name>
</gene>
<dbReference type="GO" id="GO:0004175">
    <property type="term" value="F:endopeptidase activity"/>
    <property type="evidence" value="ECO:0007669"/>
    <property type="project" value="UniProtKB-ARBA"/>
</dbReference>
<dbReference type="AlphaFoldDB" id="A0A0H3K2B8"/>
<dbReference type="PANTHER" id="PTHR43592:SF7">
    <property type="entry name" value="CAAX AMINO TERMINAL PROTEASE FAMILY PROTEIN"/>
    <property type="match status" value="1"/>
</dbReference>
<sequence>MTSPAPEDALSRQQILLAVACTAIALLIGAKLWQRVGAIPQLPWRWQPELAIAGLGIALGVVLLSRLCYQLWPGYRHSSDFYLAIVLQPLTWADLLWIGLLPGLSEELLFRGVALPAIGLNWQGILISSLLFGSLHLGGRNQWPYALMATGVGLILGWTAVETGNLLLPITAHICINWGSALWWKVEHDRDRA</sequence>
<feature type="transmembrane region" description="Helical" evidence="1">
    <location>
        <begin position="143"/>
        <end position="160"/>
    </location>
</feature>
<evidence type="ECO:0000259" key="2">
    <source>
        <dbReference type="Pfam" id="PF02517"/>
    </source>
</evidence>
<dbReference type="KEGG" id="syc:syc1173_c"/>
<dbReference type="GeneID" id="72429157"/>
<keyword evidence="1" id="KW-0812">Transmembrane</keyword>
<evidence type="ECO:0000313" key="4">
    <source>
        <dbReference type="Proteomes" id="UP000001175"/>
    </source>
</evidence>
<name>A0A0H3K2B8_SYNP6</name>
<feature type="domain" description="CAAX prenyl protease 2/Lysostaphin resistance protein A-like" evidence="2">
    <location>
        <begin position="90"/>
        <end position="178"/>
    </location>
</feature>
<proteinExistence type="predicted"/>
<dbReference type="eggNOG" id="COG1266">
    <property type="taxonomic scope" value="Bacteria"/>
</dbReference>
<reference evidence="3 4" key="1">
    <citation type="journal article" date="2007" name="Photosyn. Res.">
        <title>Complete nucleotide sequence of the freshwater unicellular cyanobacterium Synechococcus elongatus PCC 6301 chromosome: gene content and organization.</title>
        <authorList>
            <person name="Sugita C."/>
            <person name="Ogata K."/>
            <person name="Shikata M."/>
            <person name="Jikuya H."/>
            <person name="Takano J."/>
            <person name="Furumichi M."/>
            <person name="Kanehisa M."/>
            <person name="Omata T."/>
            <person name="Sugiura M."/>
            <person name="Sugita M."/>
        </authorList>
    </citation>
    <scope>NUCLEOTIDE SEQUENCE [LARGE SCALE GENOMIC DNA]</scope>
    <source>
        <strain evidence="4">ATCC 27144 / PCC 6301 / SAUG 1402/1</strain>
    </source>
</reference>
<dbReference type="Pfam" id="PF02517">
    <property type="entry name" value="Rce1-like"/>
    <property type="match status" value="1"/>
</dbReference>
<feature type="transmembrane region" description="Helical" evidence="1">
    <location>
        <begin position="50"/>
        <end position="69"/>
    </location>
</feature>
<dbReference type="PANTHER" id="PTHR43592">
    <property type="entry name" value="CAAX AMINO TERMINAL PROTEASE"/>
    <property type="match status" value="1"/>
</dbReference>
<accession>A0A0H3K2B8</accession>
<feature type="transmembrane region" description="Helical" evidence="1">
    <location>
        <begin position="12"/>
        <end position="30"/>
    </location>
</feature>
<feature type="transmembrane region" description="Helical" evidence="1">
    <location>
        <begin position="81"/>
        <end position="102"/>
    </location>
</feature>
<dbReference type="InterPro" id="IPR003675">
    <property type="entry name" value="Rce1/LyrA-like_dom"/>
</dbReference>
<dbReference type="RefSeq" id="WP_011243485.1">
    <property type="nucleotide sequence ID" value="NC_006576.1"/>
</dbReference>
<keyword evidence="1" id="KW-0472">Membrane</keyword>
<dbReference type="EMBL" id="AP008231">
    <property type="protein sequence ID" value="BAD79363.1"/>
    <property type="molecule type" value="Genomic_DNA"/>
</dbReference>
<keyword evidence="1" id="KW-1133">Transmembrane helix</keyword>
<protein>
    <recommendedName>
        <fullName evidence="2">CAAX prenyl protease 2/Lysostaphin resistance protein A-like domain-containing protein</fullName>
    </recommendedName>
</protein>
<dbReference type="GO" id="GO:0080120">
    <property type="term" value="P:CAAX-box protein maturation"/>
    <property type="evidence" value="ECO:0007669"/>
    <property type="project" value="UniProtKB-ARBA"/>
</dbReference>